<reference evidence="3 4" key="1">
    <citation type="submission" date="2024-03" db="EMBL/GenBank/DDBJ databases">
        <title>WGS assembly of Saponaria officinalis var. Norfolk2.</title>
        <authorList>
            <person name="Jenkins J."/>
            <person name="Shu S."/>
            <person name="Grimwood J."/>
            <person name="Barry K."/>
            <person name="Goodstein D."/>
            <person name="Schmutz J."/>
            <person name="Leebens-Mack J."/>
            <person name="Osbourn A."/>
        </authorList>
    </citation>
    <scope>NUCLEOTIDE SEQUENCE [LARGE SCALE GENOMIC DNA]</scope>
    <source>
        <strain evidence="4">cv. Norfolk2</strain>
        <strain evidence="3">JIC</strain>
        <tissue evidence="3">Leaf</tissue>
    </source>
</reference>
<feature type="domain" description="J" evidence="2">
    <location>
        <begin position="70"/>
        <end position="135"/>
    </location>
</feature>
<dbReference type="PANTHER" id="PTHR45496:SF19">
    <property type="entry name" value="J DOMAIN-CONTAINING PROTEIN"/>
    <property type="match status" value="1"/>
</dbReference>
<dbReference type="SMART" id="SM00271">
    <property type="entry name" value="DnaJ"/>
    <property type="match status" value="1"/>
</dbReference>
<dbReference type="Pfam" id="PF23551">
    <property type="entry name" value="Zn_ribbon_20"/>
    <property type="match status" value="1"/>
</dbReference>
<dbReference type="InterPro" id="IPR036869">
    <property type="entry name" value="J_dom_sf"/>
</dbReference>
<feature type="compositionally biased region" description="Low complexity" evidence="1">
    <location>
        <begin position="200"/>
        <end position="218"/>
    </location>
</feature>
<dbReference type="EMBL" id="JBDFQZ010000011">
    <property type="protein sequence ID" value="KAK9677417.1"/>
    <property type="molecule type" value="Genomic_DNA"/>
</dbReference>
<feature type="compositionally biased region" description="Basic residues" evidence="1">
    <location>
        <begin position="546"/>
        <end position="559"/>
    </location>
</feature>
<evidence type="ECO:0000313" key="4">
    <source>
        <dbReference type="Proteomes" id="UP001443914"/>
    </source>
</evidence>
<dbReference type="PROSITE" id="PS50076">
    <property type="entry name" value="DNAJ_2"/>
    <property type="match status" value="1"/>
</dbReference>
<feature type="region of interest" description="Disordered" evidence="1">
    <location>
        <begin position="503"/>
        <end position="583"/>
    </location>
</feature>
<evidence type="ECO:0000313" key="3">
    <source>
        <dbReference type="EMBL" id="KAK9677419.1"/>
    </source>
</evidence>
<keyword evidence="4" id="KW-1185">Reference proteome</keyword>
<dbReference type="EMBL" id="JBDFQZ010000011">
    <property type="protein sequence ID" value="KAK9677419.1"/>
    <property type="molecule type" value="Genomic_DNA"/>
</dbReference>
<sequence length="691" mass="77162">MDHNTPRAEAERWLGISAKLLTARDFLGSKTFAIRARDSDPNNHLSDQILAVVDTVLAAEKRVNPSQHPDWYSVLQLPRLVRDPDLIAGHYRRLLVLLDPERNRLPFADYALRMVLDGWAVLSDPNKKWLFDNELSLYLQSVEHHFPPPPPPQQPPPQQQQQPLINTFQFFQPPSVTAQPTEVMWQHVEQHQQHHHQQHQQHQPHNDNSNNNNINNFNINSSGGGGSQLHQIEFMQAPPQQQPPEMPPQWRVRDVEGNKGGFDGVGLSVSSISPTPMMRRVADVAPVRSNVMPPPQPPPVVVAETTRVIDGGNTNSNANILNINNNDNNEIRVRVNAVDGNIAGVVNEINNNTSNNATNNDGIRVSVVDDSAVNENNDENVEEIEEGEEIESFWTSCPYCFYTYEYPKMYKECTLRCQNCRRGFHAVQVANPPLMTDSGVGKDKTSSFGSWGFFPVGFSSVTWKKNNRMGKSDVASNWVPFSPMFVSPVENGGESFKWFSSSGAASVGPKNTGRLPVSRPRVYIDEDNFDSEPSDSDSSDKDWRKNPVHKKKMKMKRRGNVGPVYQNKMRKKRRGGGGGRPRQVDLQNLSTQTIVVGLNAVGKDNAVVKDNAKKKVAATVTRNLVKRKVKNMGKLDLNVEFNNEGDEHAPTVSAVNGEDDAIENIGFFEGLDEFFSTLPILNVGGEKAKPS</sequence>
<feature type="region of interest" description="Disordered" evidence="1">
    <location>
        <begin position="187"/>
        <end position="229"/>
    </location>
</feature>
<accession>A0AAW1HNN4</accession>
<name>A0AAW1HNN4_SAPOF</name>
<dbReference type="InterPro" id="IPR056988">
    <property type="entry name" value="Zn_ribbon_pln"/>
</dbReference>
<feature type="compositionally biased region" description="Acidic residues" evidence="1">
    <location>
        <begin position="525"/>
        <end position="537"/>
    </location>
</feature>
<dbReference type="InterPro" id="IPR053052">
    <property type="entry name" value="Imprinting_Balance_Reg"/>
</dbReference>
<proteinExistence type="predicted"/>
<gene>
    <name evidence="3" type="ORF">RND81_11G142000</name>
</gene>
<evidence type="ECO:0000256" key="1">
    <source>
        <dbReference type="SAM" id="MobiDB-lite"/>
    </source>
</evidence>
<protein>
    <recommendedName>
        <fullName evidence="2">J domain-containing protein</fullName>
    </recommendedName>
</protein>
<dbReference type="PANTHER" id="PTHR45496">
    <property type="entry name" value="CHAPERONE DNAJ-DOMAIN SUPERFAMILY PROTEIN"/>
    <property type="match status" value="1"/>
</dbReference>
<dbReference type="Proteomes" id="UP001443914">
    <property type="component" value="Unassembled WGS sequence"/>
</dbReference>
<organism evidence="3 4">
    <name type="scientific">Saponaria officinalis</name>
    <name type="common">Common soapwort</name>
    <name type="synonym">Lychnis saponaria</name>
    <dbReference type="NCBI Taxonomy" id="3572"/>
    <lineage>
        <taxon>Eukaryota</taxon>
        <taxon>Viridiplantae</taxon>
        <taxon>Streptophyta</taxon>
        <taxon>Embryophyta</taxon>
        <taxon>Tracheophyta</taxon>
        <taxon>Spermatophyta</taxon>
        <taxon>Magnoliopsida</taxon>
        <taxon>eudicotyledons</taxon>
        <taxon>Gunneridae</taxon>
        <taxon>Pentapetalae</taxon>
        <taxon>Caryophyllales</taxon>
        <taxon>Caryophyllaceae</taxon>
        <taxon>Caryophylleae</taxon>
        <taxon>Saponaria</taxon>
    </lineage>
</organism>
<dbReference type="EMBL" id="JBDFQZ010000011">
    <property type="protein sequence ID" value="KAK9677418.1"/>
    <property type="molecule type" value="Genomic_DNA"/>
</dbReference>
<feature type="compositionally biased region" description="Pro residues" evidence="1">
    <location>
        <begin position="147"/>
        <end position="158"/>
    </location>
</feature>
<dbReference type="SUPFAM" id="SSF46565">
    <property type="entry name" value="Chaperone J-domain"/>
    <property type="match status" value="1"/>
</dbReference>
<dbReference type="InterPro" id="IPR001623">
    <property type="entry name" value="DnaJ_domain"/>
</dbReference>
<dbReference type="AlphaFoldDB" id="A0AAW1HNN4"/>
<dbReference type="Gene3D" id="1.10.287.110">
    <property type="entry name" value="DnaJ domain"/>
    <property type="match status" value="1"/>
</dbReference>
<comment type="caution">
    <text evidence="3">The sequence shown here is derived from an EMBL/GenBank/DDBJ whole genome shotgun (WGS) entry which is preliminary data.</text>
</comment>
<evidence type="ECO:0000259" key="2">
    <source>
        <dbReference type="PROSITE" id="PS50076"/>
    </source>
</evidence>
<feature type="region of interest" description="Disordered" evidence="1">
    <location>
        <begin position="142"/>
        <end position="161"/>
    </location>
</feature>